<keyword evidence="2" id="KW-1185">Reference proteome</keyword>
<proteinExistence type="predicted"/>
<dbReference type="RefSeq" id="WP_209510907.1">
    <property type="nucleotide sequence ID" value="NZ_JAGGKS010000002.1"/>
</dbReference>
<gene>
    <name evidence="1" type="ORF">J2Z76_001026</name>
</gene>
<evidence type="ECO:0008006" key="3">
    <source>
        <dbReference type="Google" id="ProtNLM"/>
    </source>
</evidence>
<dbReference type="EMBL" id="JAGGKS010000002">
    <property type="protein sequence ID" value="MBP1925169.1"/>
    <property type="molecule type" value="Genomic_DNA"/>
</dbReference>
<sequence length="324" mass="38457">MKFKSFILLLNIAIISIILTACINSQQQYEFPLEREEVEKVLSDINFGWYIEDFKYYDDNTISIVTLKNNDNTLGIHTLAKDNGKSMSVTWWLSREYTDKQFNDFYMKETPEIFNLVGKLYGNKKLEIGLKEFNRYYEKGYGKFEGGLFWTKRIGEYHVRMDVKPTSSSEDKRNRIGLLLITNMYEDYLNVRFENMRNSAKYNSIELWDTTVSEIKNYEPIDYDNFYGKHYIIKGHLENINEIKEIPDSLKYTHSSLLIPNKDKYLKAKIVDDTGELNVFLETTSLNDNELLMEREHHVVLLYYKNNPFYVVKFSALKKYKEGR</sequence>
<organism evidence="1 2">
    <name type="scientific">Sedimentibacter acidaminivorans</name>
    <dbReference type="NCBI Taxonomy" id="913099"/>
    <lineage>
        <taxon>Bacteria</taxon>
        <taxon>Bacillati</taxon>
        <taxon>Bacillota</taxon>
        <taxon>Tissierellia</taxon>
        <taxon>Sedimentibacter</taxon>
    </lineage>
</organism>
<dbReference type="PROSITE" id="PS51257">
    <property type="entry name" value="PROKAR_LIPOPROTEIN"/>
    <property type="match status" value="1"/>
</dbReference>
<name>A0ABS4GBV7_9FIRM</name>
<evidence type="ECO:0000313" key="1">
    <source>
        <dbReference type="EMBL" id="MBP1925169.1"/>
    </source>
</evidence>
<evidence type="ECO:0000313" key="2">
    <source>
        <dbReference type="Proteomes" id="UP001519342"/>
    </source>
</evidence>
<dbReference type="Proteomes" id="UP001519342">
    <property type="component" value="Unassembled WGS sequence"/>
</dbReference>
<reference evidence="1 2" key="1">
    <citation type="submission" date="2021-03" db="EMBL/GenBank/DDBJ databases">
        <title>Genomic Encyclopedia of Type Strains, Phase IV (KMG-IV): sequencing the most valuable type-strain genomes for metagenomic binning, comparative biology and taxonomic classification.</title>
        <authorList>
            <person name="Goeker M."/>
        </authorList>
    </citation>
    <scope>NUCLEOTIDE SEQUENCE [LARGE SCALE GENOMIC DNA]</scope>
    <source>
        <strain evidence="1 2">DSM 24004</strain>
    </source>
</reference>
<accession>A0ABS4GBV7</accession>
<comment type="caution">
    <text evidence="1">The sequence shown here is derived from an EMBL/GenBank/DDBJ whole genome shotgun (WGS) entry which is preliminary data.</text>
</comment>
<protein>
    <recommendedName>
        <fullName evidence="3">DUF4830 domain-containing protein</fullName>
    </recommendedName>
</protein>